<keyword evidence="3" id="KW-1185">Reference proteome</keyword>
<evidence type="ECO:0000313" key="2">
    <source>
        <dbReference type="EMBL" id="KAF2293724.1"/>
    </source>
</evidence>
<sequence>MTVVKEVGKCGLVAVLRDSSGAILIGVGRSLSSVFEVQMAENLAVLMGVSAAAEQGSMVLEVEIDSQLLARGCRQMSSLILLAW</sequence>
<reference evidence="2 3" key="1">
    <citation type="journal article" date="2020" name="Mol. Plant">
        <title>The Chromosome-Based Rubber Tree Genome Provides New Insights into Spurge Genome Evolution and Rubber Biosynthesis.</title>
        <authorList>
            <person name="Liu J."/>
            <person name="Shi C."/>
            <person name="Shi C.C."/>
            <person name="Li W."/>
            <person name="Zhang Q.J."/>
            <person name="Zhang Y."/>
            <person name="Li K."/>
            <person name="Lu H.F."/>
            <person name="Shi C."/>
            <person name="Zhu S.T."/>
            <person name="Xiao Z.Y."/>
            <person name="Nan H."/>
            <person name="Yue Y."/>
            <person name="Zhu X.G."/>
            <person name="Wu Y."/>
            <person name="Hong X.N."/>
            <person name="Fan G.Y."/>
            <person name="Tong Y."/>
            <person name="Zhang D."/>
            <person name="Mao C.L."/>
            <person name="Liu Y.L."/>
            <person name="Hao S.J."/>
            <person name="Liu W.Q."/>
            <person name="Lv M.Q."/>
            <person name="Zhang H.B."/>
            <person name="Liu Y."/>
            <person name="Hu-Tang G.R."/>
            <person name="Wang J.P."/>
            <person name="Wang J.H."/>
            <person name="Sun Y.H."/>
            <person name="Ni S.B."/>
            <person name="Chen W.B."/>
            <person name="Zhang X.C."/>
            <person name="Jiao Y.N."/>
            <person name="Eichler E.E."/>
            <person name="Li G.H."/>
            <person name="Liu X."/>
            <person name="Gao L.Z."/>
        </authorList>
    </citation>
    <scope>NUCLEOTIDE SEQUENCE [LARGE SCALE GENOMIC DNA]</scope>
    <source>
        <strain evidence="3">cv. GT1</strain>
        <tissue evidence="2">Leaf</tissue>
    </source>
</reference>
<comment type="caution">
    <text evidence="2">The sequence shown here is derived from an EMBL/GenBank/DDBJ whole genome shotgun (WGS) entry which is preliminary data.</text>
</comment>
<protein>
    <recommendedName>
        <fullName evidence="1">RNase H type-1 domain-containing protein</fullName>
    </recommendedName>
</protein>
<evidence type="ECO:0000313" key="3">
    <source>
        <dbReference type="Proteomes" id="UP000467840"/>
    </source>
</evidence>
<dbReference type="EMBL" id="JAAGAX010000013">
    <property type="protein sequence ID" value="KAF2293724.1"/>
    <property type="molecule type" value="Genomic_DNA"/>
</dbReference>
<dbReference type="GO" id="GO:0004523">
    <property type="term" value="F:RNA-DNA hybrid ribonuclease activity"/>
    <property type="evidence" value="ECO:0007669"/>
    <property type="project" value="InterPro"/>
</dbReference>
<proteinExistence type="predicted"/>
<feature type="domain" description="RNase H type-1" evidence="1">
    <location>
        <begin position="5"/>
        <end position="72"/>
    </location>
</feature>
<dbReference type="GO" id="GO:0003676">
    <property type="term" value="F:nucleic acid binding"/>
    <property type="evidence" value="ECO:0007669"/>
    <property type="project" value="InterPro"/>
</dbReference>
<organism evidence="2 3">
    <name type="scientific">Hevea brasiliensis</name>
    <name type="common">Para rubber tree</name>
    <name type="synonym">Siphonia brasiliensis</name>
    <dbReference type="NCBI Taxonomy" id="3981"/>
    <lineage>
        <taxon>Eukaryota</taxon>
        <taxon>Viridiplantae</taxon>
        <taxon>Streptophyta</taxon>
        <taxon>Embryophyta</taxon>
        <taxon>Tracheophyta</taxon>
        <taxon>Spermatophyta</taxon>
        <taxon>Magnoliopsida</taxon>
        <taxon>eudicotyledons</taxon>
        <taxon>Gunneridae</taxon>
        <taxon>Pentapetalae</taxon>
        <taxon>rosids</taxon>
        <taxon>fabids</taxon>
        <taxon>Malpighiales</taxon>
        <taxon>Euphorbiaceae</taxon>
        <taxon>Crotonoideae</taxon>
        <taxon>Micrandreae</taxon>
        <taxon>Hevea</taxon>
    </lineage>
</organism>
<dbReference type="Pfam" id="PF13456">
    <property type="entry name" value="RVT_3"/>
    <property type="match status" value="1"/>
</dbReference>
<dbReference type="InterPro" id="IPR002156">
    <property type="entry name" value="RNaseH_domain"/>
</dbReference>
<accession>A0A6A6KYU8</accession>
<dbReference type="Proteomes" id="UP000467840">
    <property type="component" value="Chromosome 7"/>
</dbReference>
<gene>
    <name evidence="2" type="ORF">GH714_004343</name>
</gene>
<dbReference type="AlphaFoldDB" id="A0A6A6KYU8"/>
<evidence type="ECO:0000259" key="1">
    <source>
        <dbReference type="Pfam" id="PF13456"/>
    </source>
</evidence>
<name>A0A6A6KYU8_HEVBR</name>